<sequence>MDNELDYVATPGFLEDERYYTEEELFGPHGFYPDEPSSEEEGSSPTSSSPRHPPLPIEICEMIIDYVAPEPEDERGLLRACRATLRVCMAVCRAWGPRCLFHLMEEWQIDTRTQARSVARIVHQFPAFRHRIKCDIVNVLGQDKSWVSMIMLLLPPHLDLLELDSFDLQTLHPIALQRFYLLKIEHLRLSRWTGYRFYHQIARMVKSTSAWRFEWFPYIPLGPGVVRGLRTSLKEIELYGSVDEMVELMRHVTVFSSSPLSIRFILNHLARSPEEYFAIPTDEYDTGGSLPKGIRAILPRPVLADLPKRYRALWNSVFRVWQMHCCRNKDDTLLESLYLAMHPEGSSFELLREFRGETFDETGPSTLVIKGKCGPYYDDLVACINIVIRRLSLLDLHEVVLKLSIQPKVAIPVIFECLDDAFNLPDPDFAALSLVTLHVTDPLDRRPNGRILCALDHGPKLFPRTYARGLIQCTWCEIHNPLQTSDASR</sequence>
<keyword evidence="3" id="KW-1185">Reference proteome</keyword>
<accession>A0A4R0R540</accession>
<proteinExistence type="predicted"/>
<evidence type="ECO:0000313" key="2">
    <source>
        <dbReference type="EMBL" id="TCD62422.1"/>
    </source>
</evidence>
<dbReference type="Proteomes" id="UP000292702">
    <property type="component" value="Unassembled WGS sequence"/>
</dbReference>
<name>A0A4R0R540_9APHY</name>
<dbReference type="AlphaFoldDB" id="A0A4R0R540"/>
<reference evidence="2 3" key="1">
    <citation type="submission" date="2018-11" db="EMBL/GenBank/DDBJ databases">
        <title>Genome assembly of Steccherinum ochraceum LE-BIN_3174, the white-rot fungus of the Steccherinaceae family (The Residual Polyporoid clade, Polyporales, Basidiomycota).</title>
        <authorList>
            <person name="Fedorova T.V."/>
            <person name="Glazunova O.A."/>
            <person name="Landesman E.O."/>
            <person name="Moiseenko K.V."/>
            <person name="Psurtseva N.V."/>
            <person name="Savinova O.S."/>
            <person name="Shakhova N.V."/>
            <person name="Tyazhelova T.V."/>
            <person name="Vasina D.V."/>
        </authorList>
    </citation>
    <scope>NUCLEOTIDE SEQUENCE [LARGE SCALE GENOMIC DNA]</scope>
    <source>
        <strain evidence="2 3">LE-BIN_3174</strain>
    </source>
</reference>
<dbReference type="EMBL" id="RWJN01000374">
    <property type="protein sequence ID" value="TCD62422.1"/>
    <property type="molecule type" value="Genomic_DNA"/>
</dbReference>
<evidence type="ECO:0000313" key="3">
    <source>
        <dbReference type="Proteomes" id="UP000292702"/>
    </source>
</evidence>
<gene>
    <name evidence="2" type="ORF">EIP91_006925</name>
</gene>
<evidence type="ECO:0000256" key="1">
    <source>
        <dbReference type="SAM" id="MobiDB-lite"/>
    </source>
</evidence>
<organism evidence="2 3">
    <name type="scientific">Steccherinum ochraceum</name>
    <dbReference type="NCBI Taxonomy" id="92696"/>
    <lineage>
        <taxon>Eukaryota</taxon>
        <taxon>Fungi</taxon>
        <taxon>Dikarya</taxon>
        <taxon>Basidiomycota</taxon>
        <taxon>Agaricomycotina</taxon>
        <taxon>Agaricomycetes</taxon>
        <taxon>Polyporales</taxon>
        <taxon>Steccherinaceae</taxon>
        <taxon>Steccherinum</taxon>
    </lineage>
</organism>
<comment type="caution">
    <text evidence="2">The sequence shown here is derived from an EMBL/GenBank/DDBJ whole genome shotgun (WGS) entry which is preliminary data.</text>
</comment>
<protein>
    <recommendedName>
        <fullName evidence="4">F-box domain-containing protein</fullName>
    </recommendedName>
</protein>
<evidence type="ECO:0008006" key="4">
    <source>
        <dbReference type="Google" id="ProtNLM"/>
    </source>
</evidence>
<feature type="region of interest" description="Disordered" evidence="1">
    <location>
        <begin position="26"/>
        <end position="53"/>
    </location>
</feature>